<name>A0AAX3ZXG1_STRRO</name>
<protein>
    <submittedName>
        <fullName evidence="2">Uncharacterized protein</fullName>
    </submittedName>
</protein>
<keyword evidence="2" id="KW-0614">Plasmid</keyword>
<organism evidence="2 3">
    <name type="scientific">Streptomyces rochei</name>
    <name type="common">Streptomyces parvullus</name>
    <dbReference type="NCBI Taxonomy" id="1928"/>
    <lineage>
        <taxon>Bacteria</taxon>
        <taxon>Bacillati</taxon>
        <taxon>Actinomycetota</taxon>
        <taxon>Actinomycetes</taxon>
        <taxon>Kitasatosporales</taxon>
        <taxon>Streptomycetaceae</taxon>
        <taxon>Streptomyces</taxon>
        <taxon>Streptomyces rochei group</taxon>
    </lineage>
</organism>
<accession>A0AAX3ZXG1</accession>
<evidence type="ECO:0000313" key="2">
    <source>
        <dbReference type="EMBL" id="WMC90963.1"/>
    </source>
</evidence>
<dbReference type="AlphaFoldDB" id="A0AAX3ZXG1"/>
<proteinExistence type="predicted"/>
<keyword evidence="1" id="KW-0812">Transmembrane</keyword>
<dbReference type="EMBL" id="CP121272">
    <property type="protein sequence ID" value="WMC90963.1"/>
    <property type="molecule type" value="Genomic_DNA"/>
</dbReference>
<dbReference type="Proteomes" id="UP001231701">
    <property type="component" value="Plasmid unnamed"/>
</dbReference>
<evidence type="ECO:0000313" key="3">
    <source>
        <dbReference type="Proteomes" id="UP001231701"/>
    </source>
</evidence>
<keyword evidence="1" id="KW-0472">Membrane</keyword>
<reference evidence="2" key="1">
    <citation type="submission" date="2023-03" db="EMBL/GenBank/DDBJ databases">
        <title>Borrelidin-producing and root-colonizing Streptomyces rochei is a potent biopesticide for soil-borne oomycete-caused plant diseases.</title>
        <authorList>
            <person name="Zhou D."/>
            <person name="Wang X."/>
            <person name="Navarro-Munoz J.C."/>
            <person name="Li W."/>
            <person name="Li J."/>
            <person name="Jiu M."/>
            <person name="Deng S."/>
            <person name="Ye Y."/>
            <person name="Daly P."/>
            <person name="Wei L."/>
        </authorList>
    </citation>
    <scope>NUCLEOTIDE SEQUENCE</scope>
    <source>
        <strain evidence="2">JK1</strain>
        <plasmid evidence="2">unnamed</plasmid>
    </source>
</reference>
<feature type="transmembrane region" description="Helical" evidence="1">
    <location>
        <begin position="371"/>
        <end position="389"/>
    </location>
</feature>
<dbReference type="RefSeq" id="WP_127437363.1">
    <property type="nucleotide sequence ID" value="NZ_CP121272.1"/>
</dbReference>
<geneLocation type="plasmid" evidence="2 3">
    <name>unnamed</name>
</geneLocation>
<sequence length="414" mass="46614">MRDRHVAALMRFMNERDFRSRVKVNLDSARVVRRIDDTQARRLALSYCVGLWRAGVNNLLESEARQLPYHVALSIQSPHQFESVSKRAALISDTLVLTDDPGRQPPGSPAWRGEHTADFAPVQVARTRARRFLSCTDPHHQQVLAERAMENMMRMSRGELPLPSGPEVHTDTCRVEETREELVSVNSAHHDIIGRWIAEAKPLTEVGATWYLPRYYMHATRNDRISFDQDGNAYYPTALIDFLTHDGRGVDVSGAHPVKSRILRPVVQLEIPVVEGTNLRDFSRITRDEFDSYASFRDFLRLKLLDIDPALNAVDSEVELAKIGLDISTQVHDMHAQLKRIRSKRSVQVTGAVVGTLSAALVAVYGPALATALTIMGATGGVWSVVNAMSENSSKTLEHDKWYYIWLLSRKAQL</sequence>
<evidence type="ECO:0000256" key="1">
    <source>
        <dbReference type="SAM" id="Phobius"/>
    </source>
</evidence>
<dbReference type="GeneID" id="90947471"/>
<gene>
    <name evidence="2" type="ORF">P7W03_35570</name>
</gene>
<keyword evidence="1" id="KW-1133">Transmembrane helix</keyword>